<reference evidence="3" key="1">
    <citation type="journal article" date="2013" name="Nat. Genet.">
        <title>The Capsella rubella genome and the genomic consequences of rapid mating system evolution.</title>
        <authorList>
            <person name="Slotte T."/>
            <person name="Hazzouri K.M."/>
            <person name="Agren J.A."/>
            <person name="Koenig D."/>
            <person name="Maumus F."/>
            <person name="Guo Y.L."/>
            <person name="Steige K."/>
            <person name="Platts A.E."/>
            <person name="Escobar J.S."/>
            <person name="Newman L.K."/>
            <person name="Wang W."/>
            <person name="Mandakova T."/>
            <person name="Vello E."/>
            <person name="Smith L.M."/>
            <person name="Henz S.R."/>
            <person name="Steffen J."/>
            <person name="Takuno S."/>
            <person name="Brandvain Y."/>
            <person name="Coop G."/>
            <person name="Andolfatto P."/>
            <person name="Hu T.T."/>
            <person name="Blanchette M."/>
            <person name="Clark R.M."/>
            <person name="Quesneville H."/>
            <person name="Nordborg M."/>
            <person name="Gaut B.S."/>
            <person name="Lysak M.A."/>
            <person name="Jenkins J."/>
            <person name="Grimwood J."/>
            <person name="Chapman J."/>
            <person name="Prochnik S."/>
            <person name="Shu S."/>
            <person name="Rokhsar D."/>
            <person name="Schmutz J."/>
            <person name="Weigel D."/>
            <person name="Wright S.I."/>
        </authorList>
    </citation>
    <scope>NUCLEOTIDE SEQUENCE [LARGE SCALE GENOMIC DNA]</scope>
    <source>
        <strain evidence="3">cv. Monte Gargano</strain>
    </source>
</reference>
<gene>
    <name evidence="2" type="ORF">CARUB_v10025590mg</name>
</gene>
<dbReference type="PANTHER" id="PTHR47532:SF1">
    <property type="entry name" value="RETINAL-BINDING PROTEIN"/>
    <property type="match status" value="1"/>
</dbReference>
<dbReference type="PANTHER" id="PTHR47532">
    <property type="entry name" value="RETINAL-BINDING PROTEIN"/>
    <property type="match status" value="1"/>
</dbReference>
<dbReference type="PROSITE" id="PS50866">
    <property type="entry name" value="GOLD"/>
    <property type="match status" value="1"/>
</dbReference>
<dbReference type="AlphaFoldDB" id="R0HV69"/>
<dbReference type="Gene3D" id="2.60.120.680">
    <property type="entry name" value="GOLD domain"/>
    <property type="match status" value="1"/>
</dbReference>
<protein>
    <recommendedName>
        <fullName evidence="1">GOLD domain-containing protein</fullName>
    </recommendedName>
</protein>
<dbReference type="InterPro" id="IPR036598">
    <property type="entry name" value="GOLD_dom_sf"/>
</dbReference>
<evidence type="ECO:0000259" key="1">
    <source>
        <dbReference type="PROSITE" id="PS50866"/>
    </source>
</evidence>
<dbReference type="STRING" id="81985.R0HV69"/>
<feature type="domain" description="GOLD" evidence="1">
    <location>
        <begin position="1"/>
        <end position="55"/>
    </location>
</feature>
<dbReference type="EMBL" id="KB870808">
    <property type="protein sequence ID" value="EOA29310.1"/>
    <property type="molecule type" value="Genomic_DNA"/>
</dbReference>
<organism evidence="2 3">
    <name type="scientific">Capsella rubella</name>
    <dbReference type="NCBI Taxonomy" id="81985"/>
    <lineage>
        <taxon>Eukaryota</taxon>
        <taxon>Viridiplantae</taxon>
        <taxon>Streptophyta</taxon>
        <taxon>Embryophyta</taxon>
        <taxon>Tracheophyta</taxon>
        <taxon>Spermatophyta</taxon>
        <taxon>Magnoliopsida</taxon>
        <taxon>eudicotyledons</taxon>
        <taxon>Gunneridae</taxon>
        <taxon>Pentapetalae</taxon>
        <taxon>rosids</taxon>
        <taxon>malvids</taxon>
        <taxon>Brassicales</taxon>
        <taxon>Brassicaceae</taxon>
        <taxon>Camelineae</taxon>
        <taxon>Capsella</taxon>
    </lineage>
</organism>
<keyword evidence="3" id="KW-1185">Reference proteome</keyword>
<sequence>DIGFSVEYISASGEKTLILPYRRFEAEQGNFSTLMAGNYKLVWDNSYSTFFKKVG</sequence>
<dbReference type="Proteomes" id="UP000029121">
    <property type="component" value="Unassembled WGS sequence"/>
</dbReference>
<dbReference type="InterPro" id="IPR009038">
    <property type="entry name" value="GOLD_dom"/>
</dbReference>
<evidence type="ECO:0000313" key="3">
    <source>
        <dbReference type="Proteomes" id="UP000029121"/>
    </source>
</evidence>
<name>R0HV69_9BRAS</name>
<proteinExistence type="predicted"/>
<evidence type="ECO:0000313" key="2">
    <source>
        <dbReference type="EMBL" id="EOA29310.1"/>
    </source>
</evidence>
<accession>R0HV69</accession>
<feature type="non-terminal residue" evidence="2">
    <location>
        <position position="1"/>
    </location>
</feature>
<dbReference type="SUPFAM" id="SSF101576">
    <property type="entry name" value="Supernatant protein factor (SPF), C-terminal domain"/>
    <property type="match status" value="1"/>
</dbReference>